<organism evidence="2 3">
    <name type="scientific">Anopheles culicifacies</name>
    <dbReference type="NCBI Taxonomy" id="139723"/>
    <lineage>
        <taxon>Eukaryota</taxon>
        <taxon>Metazoa</taxon>
        <taxon>Ecdysozoa</taxon>
        <taxon>Arthropoda</taxon>
        <taxon>Hexapoda</taxon>
        <taxon>Insecta</taxon>
        <taxon>Pterygota</taxon>
        <taxon>Neoptera</taxon>
        <taxon>Endopterygota</taxon>
        <taxon>Diptera</taxon>
        <taxon>Nematocera</taxon>
        <taxon>Culicoidea</taxon>
        <taxon>Culicidae</taxon>
        <taxon>Anophelinae</taxon>
        <taxon>Anopheles</taxon>
        <taxon>culicifacies species complex</taxon>
    </lineage>
</organism>
<evidence type="ECO:0000256" key="1">
    <source>
        <dbReference type="SAM" id="MobiDB-lite"/>
    </source>
</evidence>
<feature type="region of interest" description="Disordered" evidence="1">
    <location>
        <begin position="124"/>
        <end position="177"/>
    </location>
</feature>
<name>A0A182MHK0_9DIPT</name>
<keyword evidence="3" id="KW-1185">Reference proteome</keyword>
<evidence type="ECO:0000313" key="3">
    <source>
        <dbReference type="Proteomes" id="UP000075883"/>
    </source>
</evidence>
<reference evidence="3" key="1">
    <citation type="submission" date="2013-09" db="EMBL/GenBank/DDBJ databases">
        <title>The Genome Sequence of Anopheles culicifacies species A.</title>
        <authorList>
            <consortium name="The Broad Institute Genomics Platform"/>
            <person name="Neafsey D.E."/>
            <person name="Besansky N."/>
            <person name="Howell P."/>
            <person name="Walton C."/>
            <person name="Young S.K."/>
            <person name="Zeng Q."/>
            <person name="Gargeya S."/>
            <person name="Fitzgerald M."/>
            <person name="Haas B."/>
            <person name="Abouelleil A."/>
            <person name="Allen A.W."/>
            <person name="Alvarado L."/>
            <person name="Arachchi H.M."/>
            <person name="Berlin A.M."/>
            <person name="Chapman S.B."/>
            <person name="Gainer-Dewar J."/>
            <person name="Goldberg J."/>
            <person name="Griggs A."/>
            <person name="Gujja S."/>
            <person name="Hansen M."/>
            <person name="Howarth C."/>
            <person name="Imamovic A."/>
            <person name="Ireland A."/>
            <person name="Larimer J."/>
            <person name="McCowan C."/>
            <person name="Murphy C."/>
            <person name="Pearson M."/>
            <person name="Poon T.W."/>
            <person name="Priest M."/>
            <person name="Roberts A."/>
            <person name="Saif S."/>
            <person name="Shea T."/>
            <person name="Sisk P."/>
            <person name="Sykes S."/>
            <person name="Wortman J."/>
            <person name="Nusbaum C."/>
            <person name="Birren B."/>
        </authorList>
    </citation>
    <scope>NUCLEOTIDE SEQUENCE [LARGE SCALE GENOMIC DNA]</scope>
    <source>
        <strain evidence="3">A-37</strain>
    </source>
</reference>
<evidence type="ECO:0000313" key="2">
    <source>
        <dbReference type="EnsemblMetazoa" id="ACUA018427-PA"/>
    </source>
</evidence>
<sequence length="450" mass="47758">MEVSNGSSRTSPKVIDGIIITGNVRPKPEKMMDRQTSIVAHNLMKQSTSGHRSGVCVGTRGDFDRLQSIWSADKTDCNWTCNSSLISSFRSLSVMLSRLSHSCWNCFGVQKLFVSSDSRRRNRRFCSVSNSPPSEPRRDAVDESCSSVDRLVPGSPGSASSFASAPEPPVSASSSSSSSVVVSLPATPVSDRSGACDGTAPANATTVCWLQHSLLVSAVSVTVSSSSSSVDSRSSVPGAFVPSSPWIERNGWDGCRVSMHGTLPLGSDNAVDGATRASWSRSWSGSVPWFITFFSLQSLASSLQWTVSDTAGHSSTTTQGVCSAATITTGAFSTSFTSTSCSCCSGDPGGTVGVCASVSRSRSTLVGGSSNLSTMRRCKSFSSVKSHFCSRFRRRSAMYPRSANSFTSTVPSLWYIRELVTSPLPPAEYGCGFGFHRPVRLTSRLTHPAL</sequence>
<dbReference type="EnsemblMetazoa" id="ACUA018427-RA">
    <property type="protein sequence ID" value="ACUA018427-PA"/>
    <property type="gene ID" value="ACUA018427"/>
</dbReference>
<dbReference type="VEuPathDB" id="VectorBase:ACUA018427"/>
<accession>A0A182MHK0</accession>
<reference evidence="2" key="2">
    <citation type="submission" date="2020-05" db="UniProtKB">
        <authorList>
            <consortium name="EnsemblMetazoa"/>
        </authorList>
    </citation>
    <scope>IDENTIFICATION</scope>
    <source>
        <strain evidence="2">A-37</strain>
    </source>
</reference>
<dbReference type="AlphaFoldDB" id="A0A182MHK0"/>
<dbReference type="EMBL" id="AXCM01008965">
    <property type="status" value="NOT_ANNOTATED_CDS"/>
    <property type="molecule type" value="Genomic_DNA"/>
</dbReference>
<feature type="compositionally biased region" description="Low complexity" evidence="1">
    <location>
        <begin position="152"/>
        <end position="177"/>
    </location>
</feature>
<dbReference type="Proteomes" id="UP000075883">
    <property type="component" value="Unassembled WGS sequence"/>
</dbReference>
<proteinExistence type="predicted"/>
<protein>
    <submittedName>
        <fullName evidence="2">Uncharacterized protein</fullName>
    </submittedName>
</protein>